<evidence type="ECO:0000313" key="2">
    <source>
        <dbReference type="Proteomes" id="UP001597231"/>
    </source>
</evidence>
<evidence type="ECO:0008006" key="3">
    <source>
        <dbReference type="Google" id="ProtNLM"/>
    </source>
</evidence>
<organism evidence="1 2">
    <name type="scientific">Sporosarcina contaminans</name>
    <dbReference type="NCBI Taxonomy" id="633403"/>
    <lineage>
        <taxon>Bacteria</taxon>
        <taxon>Bacillati</taxon>
        <taxon>Bacillota</taxon>
        <taxon>Bacilli</taxon>
        <taxon>Bacillales</taxon>
        <taxon>Caryophanaceae</taxon>
        <taxon>Sporosarcina</taxon>
    </lineage>
</organism>
<proteinExistence type="predicted"/>
<sequence length="103" mass="12485">MFVKIYEYHVQKDKVDEYLTIQQKASEIYSQYLDLHTMFLNSKDEDTKWLEITTYNDEIQYNKSMNIINERKDIQDLFEAFQSLLLTDRNEIKEEDFIAISNV</sequence>
<gene>
    <name evidence="1" type="ORF">ACFQ38_18995</name>
</gene>
<evidence type="ECO:0000313" key="1">
    <source>
        <dbReference type="EMBL" id="MFD1207192.1"/>
    </source>
</evidence>
<protein>
    <recommendedName>
        <fullName evidence="3">Antibiotic biosynthesis monooxygenase</fullName>
    </recommendedName>
</protein>
<dbReference type="EMBL" id="JBHTLT010000135">
    <property type="protein sequence ID" value="MFD1207192.1"/>
    <property type="molecule type" value="Genomic_DNA"/>
</dbReference>
<dbReference type="Proteomes" id="UP001597231">
    <property type="component" value="Unassembled WGS sequence"/>
</dbReference>
<reference evidence="2" key="1">
    <citation type="journal article" date="2019" name="Int. J. Syst. Evol. Microbiol.">
        <title>The Global Catalogue of Microorganisms (GCM) 10K type strain sequencing project: providing services to taxonomists for standard genome sequencing and annotation.</title>
        <authorList>
            <consortium name="The Broad Institute Genomics Platform"/>
            <consortium name="The Broad Institute Genome Sequencing Center for Infectious Disease"/>
            <person name="Wu L."/>
            <person name="Ma J."/>
        </authorList>
    </citation>
    <scope>NUCLEOTIDE SEQUENCE [LARGE SCALE GENOMIC DNA]</scope>
    <source>
        <strain evidence="2">CCUG 53915</strain>
    </source>
</reference>
<comment type="caution">
    <text evidence="1">The sequence shown here is derived from an EMBL/GenBank/DDBJ whole genome shotgun (WGS) entry which is preliminary data.</text>
</comment>
<keyword evidence="2" id="KW-1185">Reference proteome</keyword>
<dbReference type="RefSeq" id="WP_381482861.1">
    <property type="nucleotide sequence ID" value="NZ_JBHTLT010000135.1"/>
</dbReference>
<accession>A0ABW3U6I8</accession>
<name>A0ABW3U6I8_9BACL</name>